<name>A0A0D2NPT5_HYPSF</name>
<evidence type="ECO:0000259" key="1">
    <source>
        <dbReference type="PROSITE" id="PS50404"/>
    </source>
</evidence>
<feature type="domain" description="GST N-terminal" evidence="1">
    <location>
        <begin position="8"/>
        <end position="99"/>
    </location>
</feature>
<dbReference type="PROSITE" id="PS50404">
    <property type="entry name" value="GST_NTER"/>
    <property type="match status" value="1"/>
</dbReference>
<organism evidence="2 3">
    <name type="scientific">Hypholoma sublateritium (strain FD-334 SS-4)</name>
    <dbReference type="NCBI Taxonomy" id="945553"/>
    <lineage>
        <taxon>Eukaryota</taxon>
        <taxon>Fungi</taxon>
        <taxon>Dikarya</taxon>
        <taxon>Basidiomycota</taxon>
        <taxon>Agaricomycotina</taxon>
        <taxon>Agaricomycetes</taxon>
        <taxon>Agaricomycetidae</taxon>
        <taxon>Agaricales</taxon>
        <taxon>Agaricineae</taxon>
        <taxon>Strophariaceae</taxon>
        <taxon>Hypholoma</taxon>
    </lineage>
</organism>
<dbReference type="Proteomes" id="UP000054270">
    <property type="component" value="Unassembled WGS sequence"/>
</dbReference>
<dbReference type="Pfam" id="PF22041">
    <property type="entry name" value="GST_C_7"/>
    <property type="match status" value="1"/>
</dbReference>
<dbReference type="Pfam" id="PF13409">
    <property type="entry name" value="GST_N_2"/>
    <property type="match status" value="1"/>
</dbReference>
<dbReference type="SUPFAM" id="SSF52833">
    <property type="entry name" value="Thioredoxin-like"/>
    <property type="match status" value="1"/>
</dbReference>
<dbReference type="InterPro" id="IPR004045">
    <property type="entry name" value="Glutathione_S-Trfase_N"/>
</dbReference>
<dbReference type="EMBL" id="KN817585">
    <property type="protein sequence ID" value="KJA18771.1"/>
    <property type="molecule type" value="Genomic_DNA"/>
</dbReference>
<dbReference type="STRING" id="945553.A0A0D2NPT5"/>
<dbReference type="GO" id="GO:0016034">
    <property type="term" value="F:maleylacetoacetate isomerase activity"/>
    <property type="evidence" value="ECO:0007669"/>
    <property type="project" value="TreeGrafter"/>
</dbReference>
<accession>A0A0D2NPT5</accession>
<dbReference type="OrthoDB" id="4951845at2759"/>
<dbReference type="InterPro" id="IPR036282">
    <property type="entry name" value="Glutathione-S-Trfase_C_sf"/>
</dbReference>
<evidence type="ECO:0000313" key="3">
    <source>
        <dbReference type="Proteomes" id="UP000054270"/>
    </source>
</evidence>
<sequence length="228" mass="25439">MTIIFYDIPSTLPGNAWSPNTWKARYCLNFKGIPYRTEWLEYPDIAGHCKKFGIAPTSVNADGSPKYTLPAIHDPSTGVYLADSFAIAEYLEKTYPDTPRLFPGNSAGLQATIDAALHPRSAAFFRSAREIDFGMPLDDVLPKGDEAVTEWAKFRDDLGKVDAWYAKSGGPFLMGSAVSWADFAVAGSLVWMRTVWGKESTEWKDIASWQGGRWKMLFENLTQYETVA</sequence>
<evidence type="ECO:0000313" key="2">
    <source>
        <dbReference type="EMBL" id="KJA18771.1"/>
    </source>
</evidence>
<dbReference type="Gene3D" id="1.20.1050.10">
    <property type="match status" value="1"/>
</dbReference>
<dbReference type="GO" id="GO:0006559">
    <property type="term" value="P:L-phenylalanine catabolic process"/>
    <property type="evidence" value="ECO:0007669"/>
    <property type="project" value="TreeGrafter"/>
</dbReference>
<dbReference type="InterPro" id="IPR036249">
    <property type="entry name" value="Thioredoxin-like_sf"/>
</dbReference>
<protein>
    <recommendedName>
        <fullName evidence="1">GST N-terminal domain-containing protein</fullName>
    </recommendedName>
</protein>
<dbReference type="GO" id="GO:0004364">
    <property type="term" value="F:glutathione transferase activity"/>
    <property type="evidence" value="ECO:0007669"/>
    <property type="project" value="TreeGrafter"/>
</dbReference>
<dbReference type="AlphaFoldDB" id="A0A0D2NPT5"/>
<dbReference type="SUPFAM" id="SSF47616">
    <property type="entry name" value="GST C-terminal domain-like"/>
    <property type="match status" value="1"/>
</dbReference>
<dbReference type="OMA" id="EWKSITT"/>
<dbReference type="PANTHER" id="PTHR42673:SF4">
    <property type="entry name" value="MALEYLACETOACETATE ISOMERASE"/>
    <property type="match status" value="1"/>
</dbReference>
<reference evidence="3" key="1">
    <citation type="submission" date="2014-04" db="EMBL/GenBank/DDBJ databases">
        <title>Evolutionary Origins and Diversification of the Mycorrhizal Mutualists.</title>
        <authorList>
            <consortium name="DOE Joint Genome Institute"/>
            <consortium name="Mycorrhizal Genomics Consortium"/>
            <person name="Kohler A."/>
            <person name="Kuo A."/>
            <person name="Nagy L.G."/>
            <person name="Floudas D."/>
            <person name="Copeland A."/>
            <person name="Barry K.W."/>
            <person name="Cichocki N."/>
            <person name="Veneault-Fourrey C."/>
            <person name="LaButti K."/>
            <person name="Lindquist E.A."/>
            <person name="Lipzen A."/>
            <person name="Lundell T."/>
            <person name="Morin E."/>
            <person name="Murat C."/>
            <person name="Riley R."/>
            <person name="Ohm R."/>
            <person name="Sun H."/>
            <person name="Tunlid A."/>
            <person name="Henrissat B."/>
            <person name="Grigoriev I.V."/>
            <person name="Hibbett D.S."/>
            <person name="Martin F."/>
        </authorList>
    </citation>
    <scope>NUCLEOTIDE SEQUENCE [LARGE SCALE GENOMIC DNA]</scope>
    <source>
        <strain evidence="3">FD-334 SS-4</strain>
    </source>
</reference>
<proteinExistence type="predicted"/>
<dbReference type="PANTHER" id="PTHR42673">
    <property type="entry name" value="MALEYLACETOACETATE ISOMERASE"/>
    <property type="match status" value="1"/>
</dbReference>
<dbReference type="CDD" id="cd03038">
    <property type="entry name" value="GST_N_etherase_LigE"/>
    <property type="match status" value="1"/>
</dbReference>
<dbReference type="Gene3D" id="3.40.30.10">
    <property type="entry name" value="Glutaredoxin"/>
    <property type="match status" value="1"/>
</dbReference>
<dbReference type="GO" id="GO:0006749">
    <property type="term" value="P:glutathione metabolic process"/>
    <property type="evidence" value="ECO:0007669"/>
    <property type="project" value="TreeGrafter"/>
</dbReference>
<gene>
    <name evidence="2" type="ORF">HYPSUDRAFT_917542</name>
</gene>
<keyword evidence="3" id="KW-1185">Reference proteome</keyword>
<dbReference type="InterPro" id="IPR054416">
    <property type="entry name" value="GST_UstS-like_C"/>
</dbReference>